<comment type="caution">
    <text evidence="12">The sequence shown here is derived from an EMBL/GenBank/DDBJ whole genome shotgun (WGS) entry which is preliminary data.</text>
</comment>
<dbReference type="InterPro" id="IPR003817">
    <property type="entry name" value="PS_Dcarbxylase"/>
</dbReference>
<dbReference type="AlphaFoldDB" id="A0A1C7LM94"/>
<dbReference type="EMBL" id="LUGG01000038">
    <property type="protein sequence ID" value="OBZ65905.1"/>
    <property type="molecule type" value="Genomic_DNA"/>
</dbReference>
<evidence type="ECO:0000256" key="6">
    <source>
        <dbReference type="ARBA" id="ARBA00023098"/>
    </source>
</evidence>
<dbReference type="Proteomes" id="UP000092993">
    <property type="component" value="Unassembled WGS sequence"/>
</dbReference>
<keyword evidence="6" id="KW-0443">Lipid metabolism</keyword>
<dbReference type="STRING" id="5627.A0A1C7LM94"/>
<comment type="pathway">
    <text evidence="2">Lipid metabolism.</text>
</comment>
<name>A0A1C7LM94_GRIFR</name>
<evidence type="ECO:0000256" key="7">
    <source>
        <dbReference type="ARBA" id="ARBA00023209"/>
    </source>
</evidence>
<protein>
    <recommendedName>
        <fullName evidence="3">phosphatidylserine decarboxylase</fullName>
        <ecNumber evidence="3">4.1.1.65</ecNumber>
    </recommendedName>
</protein>
<keyword evidence="5" id="KW-0210">Decarboxylase</keyword>
<dbReference type="GO" id="GO:0006646">
    <property type="term" value="P:phosphatidylethanolamine biosynthetic process"/>
    <property type="evidence" value="ECO:0007669"/>
    <property type="project" value="UniProtKB-UniPathway"/>
</dbReference>
<evidence type="ECO:0000256" key="2">
    <source>
        <dbReference type="ARBA" id="ARBA00005189"/>
    </source>
</evidence>
<gene>
    <name evidence="12" type="primary">psd3_0</name>
    <name evidence="12" type="ORF">A0H81_14113</name>
</gene>
<reference evidence="12 13" key="1">
    <citation type="submission" date="2016-03" db="EMBL/GenBank/DDBJ databases">
        <title>Whole genome sequencing of Grifola frondosa 9006-11.</title>
        <authorList>
            <person name="Min B."/>
            <person name="Park H."/>
            <person name="Kim J.-G."/>
            <person name="Cho H."/>
            <person name="Oh Y.-L."/>
            <person name="Kong W.-S."/>
            <person name="Choi I.-G."/>
        </authorList>
    </citation>
    <scope>NUCLEOTIDE SEQUENCE [LARGE SCALE GENOMIC DNA]</scope>
    <source>
        <strain evidence="12 13">9006-11</strain>
    </source>
</reference>
<evidence type="ECO:0000256" key="10">
    <source>
        <dbReference type="ARBA" id="ARBA00023317"/>
    </source>
</evidence>
<dbReference type="EC" id="4.1.1.65" evidence="3"/>
<evidence type="ECO:0000313" key="13">
    <source>
        <dbReference type="Proteomes" id="UP000092993"/>
    </source>
</evidence>
<keyword evidence="9" id="KW-1208">Phospholipid metabolism</keyword>
<dbReference type="NCBIfam" id="TIGR00163">
    <property type="entry name" value="PS_decarb"/>
    <property type="match status" value="1"/>
</dbReference>
<dbReference type="InterPro" id="IPR033177">
    <property type="entry name" value="PSD-B"/>
</dbReference>
<comment type="pathway">
    <text evidence="11">Phospholipid metabolism; phosphatidylethanolamine biosynthesis.</text>
</comment>
<keyword evidence="7" id="KW-0594">Phospholipid biosynthesis</keyword>
<dbReference type="Pfam" id="PF02666">
    <property type="entry name" value="PS_Dcarbxylase"/>
    <property type="match status" value="1"/>
</dbReference>
<evidence type="ECO:0000256" key="1">
    <source>
        <dbReference type="ARBA" id="ARBA00001928"/>
    </source>
</evidence>
<keyword evidence="10" id="KW-0670">Pyruvate</keyword>
<evidence type="ECO:0000256" key="5">
    <source>
        <dbReference type="ARBA" id="ARBA00022793"/>
    </source>
</evidence>
<proteinExistence type="predicted"/>
<dbReference type="UniPathway" id="UPA00558"/>
<accession>A0A1C7LM94</accession>
<keyword evidence="13" id="KW-1185">Reference proteome</keyword>
<keyword evidence="4" id="KW-0444">Lipid biosynthesis</keyword>
<evidence type="ECO:0000313" key="12">
    <source>
        <dbReference type="EMBL" id="OBZ65905.1"/>
    </source>
</evidence>
<evidence type="ECO:0000256" key="3">
    <source>
        <dbReference type="ARBA" id="ARBA00012243"/>
    </source>
</evidence>
<evidence type="ECO:0000256" key="4">
    <source>
        <dbReference type="ARBA" id="ARBA00022516"/>
    </source>
</evidence>
<comment type="cofactor">
    <cofactor evidence="1">
        <name>pyruvate</name>
        <dbReference type="ChEBI" id="CHEBI:15361"/>
    </cofactor>
</comment>
<evidence type="ECO:0000256" key="11">
    <source>
        <dbReference type="ARBA" id="ARBA00024326"/>
    </source>
</evidence>
<dbReference type="PANTHER" id="PTHR10067:SF17">
    <property type="entry name" value="PHOSPHATIDYLSERINE DECARBOXYLASE PROENZYME 2"/>
    <property type="match status" value="1"/>
</dbReference>
<sequence>MSHIPASVAEIKPIETIHPSHFPKVFQDPAIVVASALSKLVEHSAHDSNVQNSIHAPMHMVHSLPFVHNLIPGIEKLATEYHVGNFVIIRSTGERVFESMPLYPRLGMHLLFYGGTQTKLLHNHSVESVLKDLSLRQGEVYDSAQSVKSIPSFVQTYSIGLDELLEPDMSKYSCFNEFFFRKLKSDARPIQNADDPLGFCSAADCRLTIYASTDLATQFWIKGSQFTVPSLLGVAPDSEQAKIFDDASIATFRLAPQDYHRFHSPIDGIIGDIVDIPGEYYTVNPQAVNEPGFDVFTANKRSVLYLTHAESNTPVAFVAIGAMLVGSIKWTGGAKKGARISRGEELGYFAYGGSTVVVLFPKGLITFEDDLVKNSEVPIETVVKVGDSIGHVPA</sequence>
<evidence type="ECO:0000256" key="9">
    <source>
        <dbReference type="ARBA" id="ARBA00023264"/>
    </source>
</evidence>
<keyword evidence="8" id="KW-0456">Lyase</keyword>
<dbReference type="OrthoDB" id="5973539at2759"/>
<dbReference type="OMA" id="SIKWTGG"/>
<evidence type="ECO:0000256" key="8">
    <source>
        <dbReference type="ARBA" id="ARBA00023239"/>
    </source>
</evidence>
<dbReference type="GO" id="GO:0004609">
    <property type="term" value="F:phosphatidylserine decarboxylase activity"/>
    <property type="evidence" value="ECO:0007669"/>
    <property type="project" value="UniProtKB-EC"/>
</dbReference>
<dbReference type="PANTHER" id="PTHR10067">
    <property type="entry name" value="PHOSPHATIDYLSERINE DECARBOXYLASE"/>
    <property type="match status" value="1"/>
</dbReference>
<organism evidence="12 13">
    <name type="scientific">Grifola frondosa</name>
    <name type="common">Maitake</name>
    <name type="synonym">Polyporus frondosus</name>
    <dbReference type="NCBI Taxonomy" id="5627"/>
    <lineage>
        <taxon>Eukaryota</taxon>
        <taxon>Fungi</taxon>
        <taxon>Dikarya</taxon>
        <taxon>Basidiomycota</taxon>
        <taxon>Agaricomycotina</taxon>
        <taxon>Agaricomycetes</taxon>
        <taxon>Polyporales</taxon>
        <taxon>Grifolaceae</taxon>
        <taxon>Grifola</taxon>
    </lineage>
</organism>